<gene>
    <name evidence="2" type="ORF">PROFUN_01918</name>
</gene>
<name>A0A2P6NZ57_9EUKA</name>
<feature type="region of interest" description="Disordered" evidence="1">
    <location>
        <begin position="48"/>
        <end position="67"/>
    </location>
</feature>
<accession>A0A2P6NZ57</accession>
<keyword evidence="3" id="KW-1185">Reference proteome</keyword>
<feature type="region of interest" description="Disordered" evidence="1">
    <location>
        <begin position="1"/>
        <end position="25"/>
    </location>
</feature>
<reference evidence="2 3" key="1">
    <citation type="journal article" date="2018" name="Genome Biol. Evol.">
        <title>Multiple Roots of Fruiting Body Formation in Amoebozoa.</title>
        <authorList>
            <person name="Hillmann F."/>
            <person name="Forbes G."/>
            <person name="Novohradska S."/>
            <person name="Ferling I."/>
            <person name="Riege K."/>
            <person name="Groth M."/>
            <person name="Westermann M."/>
            <person name="Marz M."/>
            <person name="Spaller T."/>
            <person name="Winckler T."/>
            <person name="Schaap P."/>
            <person name="Glockner G."/>
        </authorList>
    </citation>
    <scope>NUCLEOTIDE SEQUENCE [LARGE SCALE GENOMIC DNA]</scope>
    <source>
        <strain evidence="2 3">Jena</strain>
    </source>
</reference>
<sequence length="210" mass="23690">MSRRFNSTRKIAGKLKRPSSVTMTRLSHSTDDHLVSLTVQRKNAPLSPTLSAKDVSRGKVHRGSTSTLTVDTELPSIVKVKKSPSTVSFNVVECIFNDAPIETVLVPPGSKKCFRRSKSMNHTETTAYINQVNQILQPDKLSTSLSTFDVKRRMSDPYDVRAFQPTVHRDMHIRLSPILEKEPQMALHTPKKVFRTESKPSFIGYIQEAR</sequence>
<dbReference type="AlphaFoldDB" id="A0A2P6NZ57"/>
<evidence type="ECO:0000313" key="2">
    <source>
        <dbReference type="EMBL" id="PRP89198.1"/>
    </source>
</evidence>
<organism evidence="2 3">
    <name type="scientific">Planoprotostelium fungivorum</name>
    <dbReference type="NCBI Taxonomy" id="1890364"/>
    <lineage>
        <taxon>Eukaryota</taxon>
        <taxon>Amoebozoa</taxon>
        <taxon>Evosea</taxon>
        <taxon>Variosea</taxon>
        <taxon>Cavosteliida</taxon>
        <taxon>Cavosteliaceae</taxon>
        <taxon>Planoprotostelium</taxon>
    </lineage>
</organism>
<comment type="caution">
    <text evidence="2">The sequence shown here is derived from an EMBL/GenBank/DDBJ whole genome shotgun (WGS) entry which is preliminary data.</text>
</comment>
<dbReference type="Proteomes" id="UP000241769">
    <property type="component" value="Unassembled WGS sequence"/>
</dbReference>
<evidence type="ECO:0000256" key="1">
    <source>
        <dbReference type="SAM" id="MobiDB-lite"/>
    </source>
</evidence>
<proteinExistence type="predicted"/>
<evidence type="ECO:0000313" key="3">
    <source>
        <dbReference type="Proteomes" id="UP000241769"/>
    </source>
</evidence>
<dbReference type="EMBL" id="MDYQ01000005">
    <property type="protein sequence ID" value="PRP89198.1"/>
    <property type="molecule type" value="Genomic_DNA"/>
</dbReference>
<protein>
    <submittedName>
        <fullName evidence="2">Uncharacterized protein</fullName>
    </submittedName>
</protein>
<dbReference type="InParanoid" id="A0A2P6NZ57"/>
<feature type="compositionally biased region" description="Basic residues" evidence="1">
    <location>
        <begin position="1"/>
        <end position="17"/>
    </location>
</feature>